<reference evidence="1" key="1">
    <citation type="journal article" date="2014" name="Int. J. Syst. Evol. Microbiol.">
        <title>Complete genome sequence of Corynebacterium casei LMG S-19264T (=DSM 44701T), isolated from a smear-ripened cheese.</title>
        <authorList>
            <consortium name="US DOE Joint Genome Institute (JGI-PGF)"/>
            <person name="Walter F."/>
            <person name="Albersmeier A."/>
            <person name="Kalinowski J."/>
            <person name="Ruckert C."/>
        </authorList>
    </citation>
    <scope>NUCLEOTIDE SEQUENCE</scope>
    <source>
        <strain evidence="1">JCM 3302</strain>
    </source>
</reference>
<keyword evidence="2" id="KW-1185">Reference proteome</keyword>
<sequence length="152" mass="16332">MDTPRRAQLVIEMLQHAVNGRHDDATSVLAQIAQACDGQQMYGVCCGVADAARQSLIRLFGEPSRLGLWALAAPDPAEGPEHPAHTFAMRFVTAFANDDQDTCQALYLAAMRASAKDFAHSVTALVGITAHITRTAVEELAADSEKPSQHPH</sequence>
<dbReference type="Proteomes" id="UP000641386">
    <property type="component" value="Unassembled WGS sequence"/>
</dbReference>
<dbReference type="AlphaFoldDB" id="A0A919A063"/>
<accession>A0A919A063</accession>
<dbReference type="RefSeq" id="WP_189901959.1">
    <property type="nucleotide sequence ID" value="NZ_BNBC01000017.1"/>
</dbReference>
<protein>
    <submittedName>
        <fullName evidence="1">Uncharacterized protein</fullName>
    </submittedName>
</protein>
<organism evidence="1 2">
    <name type="scientific">Streptomyces spiralis</name>
    <dbReference type="NCBI Taxonomy" id="66376"/>
    <lineage>
        <taxon>Bacteria</taxon>
        <taxon>Bacillati</taxon>
        <taxon>Actinomycetota</taxon>
        <taxon>Actinomycetes</taxon>
        <taxon>Kitasatosporales</taxon>
        <taxon>Streptomycetaceae</taxon>
        <taxon>Streptomyces</taxon>
    </lineage>
</organism>
<evidence type="ECO:0000313" key="2">
    <source>
        <dbReference type="Proteomes" id="UP000641386"/>
    </source>
</evidence>
<dbReference type="EMBL" id="BNBC01000017">
    <property type="protein sequence ID" value="GHE79969.1"/>
    <property type="molecule type" value="Genomic_DNA"/>
</dbReference>
<evidence type="ECO:0000313" key="1">
    <source>
        <dbReference type="EMBL" id="GHE79969.1"/>
    </source>
</evidence>
<gene>
    <name evidence="1" type="ORF">GCM10014715_39150</name>
</gene>
<proteinExistence type="predicted"/>
<comment type="caution">
    <text evidence="1">The sequence shown here is derived from an EMBL/GenBank/DDBJ whole genome shotgun (WGS) entry which is preliminary data.</text>
</comment>
<name>A0A919A063_9ACTN</name>
<reference evidence="1" key="2">
    <citation type="submission" date="2020-09" db="EMBL/GenBank/DDBJ databases">
        <authorList>
            <person name="Sun Q."/>
            <person name="Ohkuma M."/>
        </authorList>
    </citation>
    <scope>NUCLEOTIDE SEQUENCE</scope>
    <source>
        <strain evidence="1">JCM 3302</strain>
    </source>
</reference>